<evidence type="ECO:0000256" key="1">
    <source>
        <dbReference type="ARBA" id="ARBA00009981"/>
    </source>
</evidence>
<dbReference type="AlphaFoldDB" id="A0A3P3XJB1"/>
<dbReference type="InterPro" id="IPR036165">
    <property type="entry name" value="YefM-like_sf"/>
</dbReference>
<sequence length="80" mass="9176">MKNLSVGELKNQFSEVLEKIQKGESFGILYGRKKKPIAMIVPYAEKTKKSKRQIGLLEGKVDIRFADDFKMTEEELLGQQ</sequence>
<dbReference type="SUPFAM" id="SSF143120">
    <property type="entry name" value="YefM-like"/>
    <property type="match status" value="1"/>
</dbReference>
<accession>A0A3P3XJB1</accession>
<dbReference type="Gene3D" id="3.40.1620.10">
    <property type="entry name" value="YefM-like domain"/>
    <property type="match status" value="1"/>
</dbReference>
<name>A0A3P3XJB1_9SPIR</name>
<comment type="similarity">
    <text evidence="1">Belongs to the phD/YefM antitoxin family.</text>
</comment>
<organism evidence="2">
    <name type="scientific">uncultured spirochete</name>
    <dbReference type="NCBI Taxonomy" id="156406"/>
    <lineage>
        <taxon>Bacteria</taxon>
        <taxon>Pseudomonadati</taxon>
        <taxon>Spirochaetota</taxon>
        <taxon>Spirochaetia</taxon>
        <taxon>Spirochaetales</taxon>
        <taxon>environmental samples</taxon>
    </lineage>
</organism>
<dbReference type="EMBL" id="FWDM01000022">
    <property type="protein sequence ID" value="SLM13604.1"/>
    <property type="molecule type" value="Genomic_DNA"/>
</dbReference>
<protein>
    <submittedName>
        <fullName evidence="2">Prevent-host-death family protein</fullName>
    </submittedName>
</protein>
<evidence type="ECO:0000313" key="2">
    <source>
        <dbReference type="EMBL" id="SLM13604.1"/>
    </source>
</evidence>
<gene>
    <name evidence="2" type="ORF">SPIROBIBN47_290130</name>
</gene>
<reference evidence="2" key="1">
    <citation type="submission" date="2017-02" db="EMBL/GenBank/DDBJ databases">
        <authorList>
            <person name="Regsiter A."/>
            <person name="William W."/>
        </authorList>
    </citation>
    <scope>NUCLEOTIDE SEQUENCE</scope>
    <source>
        <strain evidence="2">Bib</strain>
    </source>
</reference>
<proteinExistence type="inferred from homology"/>